<evidence type="ECO:0000256" key="3">
    <source>
        <dbReference type="ARBA" id="ARBA00022461"/>
    </source>
</evidence>
<dbReference type="Proteomes" id="UP001158576">
    <property type="component" value="Chromosome XSR"/>
</dbReference>
<evidence type="ECO:0000256" key="4">
    <source>
        <dbReference type="ARBA" id="ARBA00022692"/>
    </source>
</evidence>
<keyword evidence="10 11" id="KW-0407">Ion channel</keyword>
<accession>A0ABN7SL70</accession>
<protein>
    <submittedName>
        <fullName evidence="13">Oidioi.mRNA.OKI2018_I69.XSR.g16820.t1.cds</fullName>
    </submittedName>
</protein>
<keyword evidence="7 11" id="KW-0406">Ion transport</keyword>
<keyword evidence="9 11" id="KW-0739">Sodium transport</keyword>
<dbReference type="InterPro" id="IPR001873">
    <property type="entry name" value="ENaC"/>
</dbReference>
<keyword evidence="3 11" id="KW-0894">Sodium channel</keyword>
<dbReference type="EMBL" id="OU015569">
    <property type="protein sequence ID" value="CAG5100055.1"/>
    <property type="molecule type" value="Genomic_DNA"/>
</dbReference>
<keyword evidence="4 11" id="KW-0812">Transmembrane</keyword>
<evidence type="ECO:0000256" key="7">
    <source>
        <dbReference type="ARBA" id="ARBA00023065"/>
    </source>
</evidence>
<feature type="transmembrane region" description="Helical" evidence="12">
    <location>
        <begin position="291"/>
        <end position="314"/>
    </location>
</feature>
<comment type="subcellular location">
    <subcellularLocation>
        <location evidence="1">Membrane</location>
        <topology evidence="1">Multi-pass membrane protein</topology>
    </subcellularLocation>
</comment>
<evidence type="ECO:0000256" key="6">
    <source>
        <dbReference type="ARBA" id="ARBA00023053"/>
    </source>
</evidence>
<evidence type="ECO:0000256" key="10">
    <source>
        <dbReference type="ARBA" id="ARBA00023303"/>
    </source>
</evidence>
<evidence type="ECO:0000256" key="1">
    <source>
        <dbReference type="ARBA" id="ARBA00004141"/>
    </source>
</evidence>
<evidence type="ECO:0000313" key="14">
    <source>
        <dbReference type="Proteomes" id="UP001158576"/>
    </source>
</evidence>
<comment type="similarity">
    <text evidence="11">Belongs to the amiloride-sensitive sodium channel (TC 1.A.6) family.</text>
</comment>
<name>A0ABN7SL70_OIKDI</name>
<evidence type="ECO:0000256" key="5">
    <source>
        <dbReference type="ARBA" id="ARBA00022989"/>
    </source>
</evidence>
<dbReference type="PANTHER" id="PTHR11690">
    <property type="entry name" value="AMILORIDE-SENSITIVE SODIUM CHANNEL-RELATED"/>
    <property type="match status" value="1"/>
</dbReference>
<evidence type="ECO:0000256" key="8">
    <source>
        <dbReference type="ARBA" id="ARBA00023136"/>
    </source>
</evidence>
<reference evidence="13 14" key="1">
    <citation type="submission" date="2021-04" db="EMBL/GenBank/DDBJ databases">
        <authorList>
            <person name="Bliznina A."/>
        </authorList>
    </citation>
    <scope>NUCLEOTIDE SEQUENCE [LARGE SCALE GENOMIC DNA]</scope>
</reference>
<sequence>MRQNGREWESWSLIFTRLGYCYHFKPPNLTWSDENTGKNQLSVTIAFNQSDFVLGWAHSRDDLTLFIDANSSNPNPSPSLTDNVKVVKGMNPIIELNQLNTSRVGGVRSPCCWKNASLEEQVDESCGETNPADTEEFQYSYNNCMEKCLVKQIMESCNCSLPWFKFTYQCDKNFVVAREDCEKIRKLDEEGYCPFTRHVQCVSSIMVNQKNKCRCIPSCKGVLSYNYKIQYEGIHQHDFRKLTRVQKNNHEIVNLDLASFAISLNDDYETRREEKLDYPLLSLVSDIGGTAGLIAGMSLATLCGIIDFFATLVLRMAKALIFWVVPAPITRLAVFNLISR</sequence>
<keyword evidence="8 12" id="KW-0472">Membrane</keyword>
<evidence type="ECO:0000256" key="2">
    <source>
        <dbReference type="ARBA" id="ARBA00022448"/>
    </source>
</evidence>
<keyword evidence="14" id="KW-1185">Reference proteome</keyword>
<gene>
    <name evidence="13" type="ORF">OKIOD_LOCUS8378</name>
</gene>
<proteinExistence type="inferred from homology"/>
<evidence type="ECO:0000256" key="11">
    <source>
        <dbReference type="RuleBase" id="RU000679"/>
    </source>
</evidence>
<evidence type="ECO:0000313" key="13">
    <source>
        <dbReference type="EMBL" id="CAG5100055.1"/>
    </source>
</evidence>
<keyword evidence="2 11" id="KW-0813">Transport</keyword>
<dbReference type="Pfam" id="PF00858">
    <property type="entry name" value="ASC"/>
    <property type="match status" value="1"/>
</dbReference>
<evidence type="ECO:0000256" key="9">
    <source>
        <dbReference type="ARBA" id="ARBA00023201"/>
    </source>
</evidence>
<feature type="transmembrane region" description="Helical" evidence="12">
    <location>
        <begin position="320"/>
        <end position="338"/>
    </location>
</feature>
<keyword evidence="6" id="KW-0915">Sodium</keyword>
<keyword evidence="5 12" id="KW-1133">Transmembrane helix</keyword>
<dbReference type="Gene3D" id="1.10.287.770">
    <property type="entry name" value="YojJ-like"/>
    <property type="match status" value="1"/>
</dbReference>
<organism evidence="13 14">
    <name type="scientific">Oikopleura dioica</name>
    <name type="common">Tunicate</name>
    <dbReference type="NCBI Taxonomy" id="34765"/>
    <lineage>
        <taxon>Eukaryota</taxon>
        <taxon>Metazoa</taxon>
        <taxon>Chordata</taxon>
        <taxon>Tunicata</taxon>
        <taxon>Appendicularia</taxon>
        <taxon>Copelata</taxon>
        <taxon>Oikopleuridae</taxon>
        <taxon>Oikopleura</taxon>
    </lineage>
</organism>
<dbReference type="PANTHER" id="PTHR11690:SF300">
    <property type="entry name" value="PICKPOCKET PROTEIN 19"/>
    <property type="match status" value="1"/>
</dbReference>
<evidence type="ECO:0000256" key="12">
    <source>
        <dbReference type="SAM" id="Phobius"/>
    </source>
</evidence>